<dbReference type="PANTHER" id="PTHR32248:SF4">
    <property type="entry name" value="RNA POLYMERASE SIGMA-54 FACTOR"/>
    <property type="match status" value="1"/>
</dbReference>
<dbReference type="GeneID" id="77470374"/>
<dbReference type="InterPro" id="IPR000394">
    <property type="entry name" value="RNA_pol_sigma_54"/>
</dbReference>
<feature type="domain" description="RNA polymerase sigma factor 54 DNA-binding" evidence="9">
    <location>
        <begin position="254"/>
        <end position="404"/>
    </location>
</feature>
<evidence type="ECO:0000256" key="5">
    <source>
        <dbReference type="ARBA" id="ARBA00023015"/>
    </source>
</evidence>
<organism evidence="11 12">
    <name type="scientific">Faecalibacillus faecis</name>
    <dbReference type="NCBI Taxonomy" id="1982628"/>
    <lineage>
        <taxon>Bacteria</taxon>
        <taxon>Bacillati</taxon>
        <taxon>Bacillota</taxon>
        <taxon>Erysipelotrichia</taxon>
        <taxon>Erysipelotrichales</taxon>
        <taxon>Coprobacillaceae</taxon>
        <taxon>Faecalibacillus</taxon>
    </lineage>
</organism>
<evidence type="ECO:0000256" key="8">
    <source>
        <dbReference type="ARBA" id="ARBA00023163"/>
    </source>
</evidence>
<evidence type="ECO:0000256" key="7">
    <source>
        <dbReference type="ARBA" id="ARBA00023125"/>
    </source>
</evidence>
<dbReference type="PIRSF" id="PIRSF000774">
    <property type="entry name" value="RpoN"/>
    <property type="match status" value="1"/>
</dbReference>
<keyword evidence="6" id="KW-0731">Sigma factor</keyword>
<sequence length="410" mass="47568">MKQKMQYIQTLKQTLKLNQKLLKSLDFLTDNIDDINKVIQDILETNPFLELKSSKNYDNQQFIESISNKRSLKDDLYYQLYAYTHPYNEDVMTYLIESLDDSGFLSYPLDQYMSDLHIDQDMLDAHLDILRSFEPNGVGASDAIDSILIQLKNNNKTKTYTLFRDYQDVILTQNYSLIKQTTGLNKEEIDHLFYEIRSCNPFPCNMYNTSHDDYVSPDILIEVENSDITITPINQPALMVNDTLYEKVKNDENMKAYFNEAHFLMENMTKRNQTVLIVANALVNIQSGYFLYDDELYPCTLSQLASETGFHESTISRTLNNKYYSFNGEAYPLKKLLVSQTASGDSSDSIKKAIVELVDDEDKEHPLSDNQILKKLEELELHCSRRVIVKYRQQLNIPSSTKRKVLKKVG</sequence>
<dbReference type="GO" id="GO:0006352">
    <property type="term" value="P:DNA-templated transcription initiation"/>
    <property type="evidence" value="ECO:0007669"/>
    <property type="project" value="InterPro"/>
</dbReference>
<dbReference type="PANTHER" id="PTHR32248">
    <property type="entry name" value="RNA POLYMERASE SIGMA-54 FACTOR"/>
    <property type="match status" value="1"/>
</dbReference>
<proteinExistence type="inferred from homology"/>
<keyword evidence="3" id="KW-0808">Transferase</keyword>
<gene>
    <name evidence="11" type="primary">rpoN</name>
    <name evidence="11" type="ORF">C7U55_04585</name>
</gene>
<comment type="similarity">
    <text evidence="1">Belongs to the sigma-54 factor family.</text>
</comment>
<evidence type="ECO:0000313" key="12">
    <source>
        <dbReference type="Proteomes" id="UP000241201"/>
    </source>
</evidence>
<keyword evidence="12" id="KW-1185">Reference proteome</keyword>
<evidence type="ECO:0000256" key="6">
    <source>
        <dbReference type="ARBA" id="ARBA00023082"/>
    </source>
</evidence>
<evidence type="ECO:0000259" key="10">
    <source>
        <dbReference type="Pfam" id="PF04963"/>
    </source>
</evidence>
<protein>
    <submittedName>
        <fullName evidence="11">RNA polymerase sigma-54 factor</fullName>
    </submittedName>
</protein>
<accession>A0A2T3G1K0</accession>
<feature type="domain" description="RNA polymerase sigma factor 54 core-binding" evidence="10">
    <location>
        <begin position="64"/>
        <end position="242"/>
    </location>
</feature>
<reference evidence="12" key="1">
    <citation type="submission" date="2018-03" db="EMBL/GenBank/DDBJ databases">
        <title>Lachnoclostridium SNUG30370 gen.nov., sp.nov., isolated from human faeces.</title>
        <authorList>
            <person name="Seo B."/>
            <person name="Jeon K."/>
            <person name="Ko G."/>
        </authorList>
    </citation>
    <scope>NUCLEOTIDE SEQUENCE [LARGE SCALE GENOMIC DNA]</scope>
    <source>
        <strain evidence="12">SNUG30370</strain>
    </source>
</reference>
<dbReference type="Pfam" id="PF04552">
    <property type="entry name" value="Sigma54_DBD"/>
    <property type="match status" value="1"/>
</dbReference>
<evidence type="ECO:0000259" key="9">
    <source>
        <dbReference type="Pfam" id="PF04552"/>
    </source>
</evidence>
<dbReference type="InterPro" id="IPR007634">
    <property type="entry name" value="RNA_pol_sigma_54_DNA-bd"/>
</dbReference>
<comment type="caution">
    <text evidence="11">The sequence shown here is derived from an EMBL/GenBank/DDBJ whole genome shotgun (WGS) entry which is preliminary data.</text>
</comment>
<dbReference type="NCBIfam" id="TIGR02395">
    <property type="entry name" value="rpoN_sigma"/>
    <property type="match status" value="1"/>
</dbReference>
<dbReference type="GO" id="GO:0000428">
    <property type="term" value="C:DNA-directed RNA polymerase complex"/>
    <property type="evidence" value="ECO:0007669"/>
    <property type="project" value="UniProtKB-KW"/>
</dbReference>
<dbReference type="Gene3D" id="1.10.10.1330">
    <property type="entry name" value="RNA polymerase sigma-54 factor, core-binding domain"/>
    <property type="match status" value="1"/>
</dbReference>
<keyword evidence="7" id="KW-0238">DNA-binding</keyword>
<dbReference type="AlphaFoldDB" id="A0A2T3G1K0"/>
<keyword evidence="2" id="KW-0240">DNA-directed RNA polymerase</keyword>
<evidence type="ECO:0000313" key="11">
    <source>
        <dbReference type="EMBL" id="PST41419.1"/>
    </source>
</evidence>
<evidence type="ECO:0000256" key="1">
    <source>
        <dbReference type="ARBA" id="ARBA00008798"/>
    </source>
</evidence>
<keyword evidence="5" id="KW-0805">Transcription regulation</keyword>
<evidence type="ECO:0000256" key="4">
    <source>
        <dbReference type="ARBA" id="ARBA00022695"/>
    </source>
</evidence>
<evidence type="ECO:0000256" key="2">
    <source>
        <dbReference type="ARBA" id="ARBA00022478"/>
    </source>
</evidence>
<dbReference type="GO" id="GO:0016987">
    <property type="term" value="F:sigma factor activity"/>
    <property type="evidence" value="ECO:0007669"/>
    <property type="project" value="UniProtKB-KW"/>
</dbReference>
<dbReference type="Pfam" id="PF04963">
    <property type="entry name" value="Sigma54_CBD"/>
    <property type="match status" value="1"/>
</dbReference>
<keyword evidence="8" id="KW-0804">Transcription</keyword>
<dbReference type="GO" id="GO:0003677">
    <property type="term" value="F:DNA binding"/>
    <property type="evidence" value="ECO:0007669"/>
    <property type="project" value="UniProtKB-KW"/>
</dbReference>
<dbReference type="InterPro" id="IPR038709">
    <property type="entry name" value="RpoN_core-bd_sf"/>
</dbReference>
<evidence type="ECO:0000256" key="3">
    <source>
        <dbReference type="ARBA" id="ARBA00022679"/>
    </source>
</evidence>
<dbReference type="InterPro" id="IPR007046">
    <property type="entry name" value="RNA_pol_sigma_54_core-bd"/>
</dbReference>
<dbReference type="RefSeq" id="WP_022000759.1">
    <property type="nucleotide sequence ID" value="NZ_JAQCYN010000018.1"/>
</dbReference>
<keyword evidence="4" id="KW-0548">Nucleotidyltransferase</keyword>
<dbReference type="GO" id="GO:0001216">
    <property type="term" value="F:DNA-binding transcription activator activity"/>
    <property type="evidence" value="ECO:0007669"/>
    <property type="project" value="InterPro"/>
</dbReference>
<dbReference type="Gene3D" id="1.10.10.60">
    <property type="entry name" value="Homeodomain-like"/>
    <property type="match status" value="1"/>
</dbReference>
<name>A0A2T3G1K0_9FIRM</name>
<dbReference type="Proteomes" id="UP000241201">
    <property type="component" value="Unassembled WGS sequence"/>
</dbReference>
<dbReference type="Pfam" id="PF00309">
    <property type="entry name" value="Sigma54_AID"/>
    <property type="match status" value="1"/>
</dbReference>
<dbReference type="GO" id="GO:0016779">
    <property type="term" value="F:nucleotidyltransferase activity"/>
    <property type="evidence" value="ECO:0007669"/>
    <property type="project" value="UniProtKB-KW"/>
</dbReference>
<dbReference type="PROSITE" id="PS50044">
    <property type="entry name" value="SIGMA54_3"/>
    <property type="match status" value="1"/>
</dbReference>
<dbReference type="PRINTS" id="PR00045">
    <property type="entry name" value="SIGMA54FCT"/>
</dbReference>
<dbReference type="EMBL" id="PYLP01000003">
    <property type="protein sequence ID" value="PST41419.1"/>
    <property type="molecule type" value="Genomic_DNA"/>
</dbReference>